<evidence type="ECO:0000256" key="3">
    <source>
        <dbReference type="ARBA" id="ARBA00022963"/>
    </source>
</evidence>
<keyword evidence="2" id="KW-0378">Hydrolase</keyword>
<evidence type="ECO:0000256" key="4">
    <source>
        <dbReference type="ARBA" id="ARBA00023098"/>
    </source>
</evidence>
<keyword evidence="5" id="KW-0812">Transmembrane</keyword>
<dbReference type="PANTHER" id="PTHR10272">
    <property type="entry name" value="PLATELET-ACTIVATING FACTOR ACETYLHYDROLASE"/>
    <property type="match status" value="1"/>
</dbReference>
<evidence type="ECO:0000313" key="6">
    <source>
        <dbReference type="EMBL" id="CAI2366991.1"/>
    </source>
</evidence>
<dbReference type="PANTHER" id="PTHR10272:SF0">
    <property type="entry name" value="PLATELET-ACTIVATING FACTOR ACETYLHYDROLASE"/>
    <property type="match status" value="1"/>
</dbReference>
<keyword evidence="4" id="KW-0443">Lipid metabolism</keyword>
<gene>
    <name evidence="6" type="ORF">ECRASSUSDP1_LOCUS8267</name>
</gene>
<feature type="transmembrane region" description="Helical" evidence="5">
    <location>
        <begin position="35"/>
        <end position="51"/>
    </location>
</feature>
<name>A0AAD1UFG6_EUPCR</name>
<evidence type="ECO:0000313" key="7">
    <source>
        <dbReference type="Proteomes" id="UP001295684"/>
    </source>
</evidence>
<dbReference type="EMBL" id="CAMPGE010008080">
    <property type="protein sequence ID" value="CAI2366991.1"/>
    <property type="molecule type" value="Genomic_DNA"/>
</dbReference>
<organism evidence="6 7">
    <name type="scientific">Euplotes crassus</name>
    <dbReference type="NCBI Taxonomy" id="5936"/>
    <lineage>
        <taxon>Eukaryota</taxon>
        <taxon>Sar</taxon>
        <taxon>Alveolata</taxon>
        <taxon>Ciliophora</taxon>
        <taxon>Intramacronucleata</taxon>
        <taxon>Spirotrichea</taxon>
        <taxon>Hypotrichia</taxon>
        <taxon>Euplotida</taxon>
        <taxon>Euplotidae</taxon>
        <taxon>Moneuplotes</taxon>
    </lineage>
</organism>
<comment type="caution">
    <text evidence="6">The sequence shown here is derived from an EMBL/GenBank/DDBJ whole genome shotgun (WGS) entry which is preliminary data.</text>
</comment>
<evidence type="ECO:0000256" key="5">
    <source>
        <dbReference type="SAM" id="Phobius"/>
    </source>
</evidence>
<protein>
    <recommendedName>
        <fullName evidence="1">1-alkyl-2-acetylglycerophosphocholine esterase</fullName>
        <ecNumber evidence="1">3.1.1.47</ecNumber>
    </recommendedName>
</protein>
<feature type="transmembrane region" description="Helical" evidence="5">
    <location>
        <begin position="58"/>
        <end position="75"/>
    </location>
</feature>
<dbReference type="GO" id="GO:0016042">
    <property type="term" value="P:lipid catabolic process"/>
    <property type="evidence" value="ECO:0007669"/>
    <property type="project" value="UniProtKB-KW"/>
</dbReference>
<keyword evidence="7" id="KW-1185">Reference proteome</keyword>
<keyword evidence="5" id="KW-0472">Membrane</keyword>
<evidence type="ECO:0000256" key="1">
    <source>
        <dbReference type="ARBA" id="ARBA00013201"/>
    </source>
</evidence>
<keyword evidence="3" id="KW-0442">Lipid degradation</keyword>
<dbReference type="Gene3D" id="3.40.50.1820">
    <property type="entry name" value="alpha/beta hydrolase"/>
    <property type="match status" value="1"/>
</dbReference>
<accession>A0AAD1UFG6</accession>
<reference evidence="6" key="1">
    <citation type="submission" date="2023-07" db="EMBL/GenBank/DDBJ databases">
        <authorList>
            <consortium name="AG Swart"/>
            <person name="Singh M."/>
            <person name="Singh A."/>
            <person name="Seah K."/>
            <person name="Emmerich C."/>
        </authorList>
    </citation>
    <scope>NUCLEOTIDE SEQUENCE</scope>
    <source>
        <strain evidence="6">DP1</strain>
    </source>
</reference>
<evidence type="ECO:0000256" key="2">
    <source>
        <dbReference type="ARBA" id="ARBA00022801"/>
    </source>
</evidence>
<dbReference type="InterPro" id="IPR029058">
    <property type="entry name" value="AB_hydrolase_fold"/>
</dbReference>
<dbReference type="Proteomes" id="UP001295684">
    <property type="component" value="Unassembled WGS sequence"/>
</dbReference>
<dbReference type="EC" id="3.1.1.47" evidence="1"/>
<feature type="transmembrane region" description="Helical" evidence="5">
    <location>
        <begin position="95"/>
        <end position="113"/>
    </location>
</feature>
<dbReference type="Pfam" id="PF03403">
    <property type="entry name" value="PAF-AH_p_II"/>
    <property type="match status" value="1"/>
</dbReference>
<dbReference type="GO" id="GO:0003847">
    <property type="term" value="F:1-alkyl-2-acetylglycerophosphocholine esterase activity"/>
    <property type="evidence" value="ECO:0007669"/>
    <property type="project" value="UniProtKB-EC"/>
</dbReference>
<keyword evidence="5" id="KW-1133">Transmembrane helix</keyword>
<dbReference type="SUPFAM" id="SSF53474">
    <property type="entry name" value="alpha/beta-Hydrolases"/>
    <property type="match status" value="1"/>
</dbReference>
<dbReference type="AlphaFoldDB" id="A0AAD1UFG6"/>
<proteinExistence type="predicted"/>
<sequence>MVQRTFVSYHEIVILAIIWSDYLIKLLFTTYFNKYVIYVLAILMATTFLNPNSRNGAFLAFFLYLPTYLVCIIPGSAEVYEGRDVSLTGPFIPEYGYPLILCPIIGTALMIYMGRYMELEPSGPYGVGHSYKPVIEDDFYMNSIVFYPVKKSEYDGYKYHIRQNLKWFQPGSDGISTQAKDNGLNPILMHELLTYRIYSVEDRKLQKDFLAKHKKLTPVIVSHGITHWCTSLSAYILELVSHGCIVFTVDHTDGSCIGYKDFSKDPEEFVPYASHSEQTELSQTQYHEKQLKTRMKDVEYLLKFIKEEFKEEPWDIDFDNLVALGHSFGATSAMEMCKTFPDAFKYCVAIDPWYMPNYKAIVEENYYDLKQPLLSLSTELFHSDGPTGFMSKPWVQDKFDSLKANDAVFASKTKNDKEGTNAGGSYKLILKNTAHNDCSDKCLYMEKYEKASLNSVDQSKYQVFINIVLAFLNEHNALPVDYHKQVMEIASPHI</sequence>